<accession>A0A8S5TU71</accession>
<name>A0A8S5TU71_9CAUD</name>
<protein>
    <submittedName>
        <fullName evidence="1">Uncharacterized protein</fullName>
    </submittedName>
</protein>
<sequence>MIFFWGGYRSWLSRWLLRLWHRKIFMSLNER</sequence>
<organism evidence="1">
    <name type="scientific">Siphoviridae sp. ctWT735</name>
    <dbReference type="NCBI Taxonomy" id="2825538"/>
    <lineage>
        <taxon>Viruses</taxon>
        <taxon>Duplodnaviria</taxon>
        <taxon>Heunggongvirae</taxon>
        <taxon>Uroviricota</taxon>
        <taxon>Caudoviricetes</taxon>
    </lineage>
</organism>
<reference evidence="1" key="1">
    <citation type="journal article" date="2021" name="Proc. Natl. Acad. Sci. U.S.A.">
        <title>A Catalog of Tens of Thousands of Viruses from Human Metagenomes Reveals Hidden Associations with Chronic Diseases.</title>
        <authorList>
            <person name="Tisza M.J."/>
            <person name="Buck C.B."/>
        </authorList>
    </citation>
    <scope>NUCLEOTIDE SEQUENCE</scope>
    <source>
        <strain evidence="1">CtWT735</strain>
    </source>
</reference>
<proteinExistence type="predicted"/>
<dbReference type="EMBL" id="BK015930">
    <property type="protein sequence ID" value="DAF85739.1"/>
    <property type="molecule type" value="Genomic_DNA"/>
</dbReference>
<evidence type="ECO:0000313" key="1">
    <source>
        <dbReference type="EMBL" id="DAF85739.1"/>
    </source>
</evidence>